<feature type="compositionally biased region" description="Low complexity" evidence="1">
    <location>
        <begin position="422"/>
        <end position="433"/>
    </location>
</feature>
<dbReference type="Pfam" id="PF00226">
    <property type="entry name" value="DnaJ"/>
    <property type="match status" value="1"/>
</dbReference>
<sequence>MECNKEEALKAKEIAEKKFTELDITGAKRFALRAQNLCPELDGIPEFLATLDIYISAEKKTNAEVDWYKVLGVDPLADESTIRKQYRKLALTVHPDRNKSIGADGAFKIVSEAWTLLSDRGRRILYDQQQNQRAFYEQVLDGKSSVPTGLNGFHNLFNSNHSNGRDHRTATYCWPPSAPSHALKPTFWTMCNACKMQFEYLRSNLNHNLVCPNCRKPFFAFETPSPPLNGEVSFTSWNSHMQQRNSCPHTMMQNLYPPGRTPASTTNVRLAGISSSEKSFQAGSFPESSGVESVPVASTDAQAAGTFHPAFGNLKRGNVGLAGFSGVASSLKTFQAGSFSEAGGVESEPAASTAAQATGTLRPAFGKLKRGREEASVDGMREESHKNISHVFRKAGSVDGMREETQKIRSHVFKKAGGGLTTGSSTAGPSSAPKGDRLQKKRRANGQEMATSMGFGSQRGSFGSRRFNLAGNRRVNCIRELSQLEMRNVLMEKAKKEICKKLNEWRVAAVSEIQYKLEERENEKLKKEAVNPGVRADTSKCREILEATEKELARKCDPVKCDMKGPAVSMSVLDPDFHDFDEDRTEKSFGSNQIWAAYDEDDGMPRYYAMVHSVISLDPFKMRISWLNSKSNDEFSPLNWIGSGFPKTSGDFRVGKHEVYHSLNSFSHKVKWAKGIRGAIRIYPSKGEIWALYRNWSADWNELTPDEVIHKYDMVEVLEDYNENLGVSIAPLVKVPGFKTVFRKHPDPRKIWTIPRQEMFRFSHQVPSYFLTGHEARSPPKDCWELDPASTPMELLQVITEAQKEEIMETTEKVKGENPLECLKTPKVEEVIDNRQSSFQKSLIKDPGQKIMVETMKTDKETKKTNLLVYRRRLREEKRL</sequence>
<dbReference type="Pfam" id="PF11926">
    <property type="entry name" value="DUF3444"/>
    <property type="match status" value="1"/>
</dbReference>
<dbReference type="CDD" id="cd06257">
    <property type="entry name" value="DnaJ"/>
    <property type="match status" value="1"/>
</dbReference>
<dbReference type="InterPro" id="IPR001623">
    <property type="entry name" value="DnaJ_domain"/>
</dbReference>
<dbReference type="Pfam" id="PF23551">
    <property type="entry name" value="Zn_ribbon_20"/>
    <property type="match status" value="1"/>
</dbReference>
<evidence type="ECO:0000259" key="2">
    <source>
        <dbReference type="PROSITE" id="PS50076"/>
    </source>
</evidence>
<dbReference type="PROSITE" id="PS50076">
    <property type="entry name" value="DNAJ_2"/>
    <property type="match status" value="1"/>
</dbReference>
<accession>A0A8K0E4Y6</accession>
<dbReference type="SMART" id="SM00271">
    <property type="entry name" value="DnaJ"/>
    <property type="match status" value="1"/>
</dbReference>
<feature type="region of interest" description="Disordered" evidence="1">
    <location>
        <begin position="414"/>
        <end position="457"/>
    </location>
</feature>
<gene>
    <name evidence="3" type="ORF">FNV43_RR19650</name>
</gene>
<name>A0A8K0E4Y6_9ROSA</name>
<comment type="caution">
    <text evidence="3">The sequence shown here is derived from an EMBL/GenBank/DDBJ whole genome shotgun (WGS) entry which is preliminary data.</text>
</comment>
<dbReference type="SUPFAM" id="SSF46565">
    <property type="entry name" value="Chaperone J-domain"/>
    <property type="match status" value="1"/>
</dbReference>
<protein>
    <recommendedName>
        <fullName evidence="2">J domain-containing protein</fullName>
    </recommendedName>
</protein>
<keyword evidence="4" id="KW-1185">Reference proteome</keyword>
<organism evidence="3 4">
    <name type="scientific">Rhamnella rubrinervis</name>
    <dbReference type="NCBI Taxonomy" id="2594499"/>
    <lineage>
        <taxon>Eukaryota</taxon>
        <taxon>Viridiplantae</taxon>
        <taxon>Streptophyta</taxon>
        <taxon>Embryophyta</taxon>
        <taxon>Tracheophyta</taxon>
        <taxon>Spermatophyta</taxon>
        <taxon>Magnoliopsida</taxon>
        <taxon>eudicotyledons</taxon>
        <taxon>Gunneridae</taxon>
        <taxon>Pentapetalae</taxon>
        <taxon>rosids</taxon>
        <taxon>fabids</taxon>
        <taxon>Rosales</taxon>
        <taxon>Rhamnaceae</taxon>
        <taxon>rhamnoid group</taxon>
        <taxon>Rhamneae</taxon>
        <taxon>Rhamnella</taxon>
    </lineage>
</organism>
<dbReference type="OrthoDB" id="66964at2759"/>
<dbReference type="Gene3D" id="1.10.287.110">
    <property type="entry name" value="DnaJ domain"/>
    <property type="match status" value="1"/>
</dbReference>
<feature type="domain" description="J" evidence="2">
    <location>
        <begin position="66"/>
        <end position="130"/>
    </location>
</feature>
<dbReference type="Proteomes" id="UP000796880">
    <property type="component" value="Unassembled WGS sequence"/>
</dbReference>
<evidence type="ECO:0000256" key="1">
    <source>
        <dbReference type="SAM" id="MobiDB-lite"/>
    </source>
</evidence>
<dbReference type="EMBL" id="VOIH02000009">
    <property type="protein sequence ID" value="KAF3436897.1"/>
    <property type="molecule type" value="Genomic_DNA"/>
</dbReference>
<reference evidence="3" key="1">
    <citation type="submission" date="2020-03" db="EMBL/GenBank/DDBJ databases">
        <title>A high-quality chromosome-level genome assembly of a woody plant with both climbing and erect habits, Rhamnella rubrinervis.</title>
        <authorList>
            <person name="Lu Z."/>
            <person name="Yang Y."/>
            <person name="Zhu X."/>
            <person name="Sun Y."/>
        </authorList>
    </citation>
    <scope>NUCLEOTIDE SEQUENCE</scope>
    <source>
        <strain evidence="3">BYM</strain>
        <tissue evidence="3">Leaf</tissue>
    </source>
</reference>
<proteinExistence type="predicted"/>
<dbReference type="InterPro" id="IPR056988">
    <property type="entry name" value="Zn_ribbon_pln"/>
</dbReference>
<dbReference type="InterPro" id="IPR024593">
    <property type="entry name" value="DUF3444"/>
</dbReference>
<evidence type="ECO:0000313" key="4">
    <source>
        <dbReference type="Proteomes" id="UP000796880"/>
    </source>
</evidence>
<dbReference type="PANTHER" id="PTHR44137">
    <property type="entry name" value="BNAC03G44070D PROTEIN"/>
    <property type="match status" value="1"/>
</dbReference>
<dbReference type="PRINTS" id="PR00625">
    <property type="entry name" value="JDOMAIN"/>
</dbReference>
<dbReference type="InterPro" id="IPR036869">
    <property type="entry name" value="J_dom_sf"/>
</dbReference>
<dbReference type="PANTHER" id="PTHR44137:SF51">
    <property type="entry name" value="MOLECULAR CHAPERONE HSP40_DNAJ FAMILY PROTEIN"/>
    <property type="match status" value="1"/>
</dbReference>
<dbReference type="AlphaFoldDB" id="A0A8K0E4Y6"/>
<evidence type="ECO:0000313" key="3">
    <source>
        <dbReference type="EMBL" id="KAF3436897.1"/>
    </source>
</evidence>